<dbReference type="AlphaFoldDB" id="A0A0Q9X1B9"/>
<organism evidence="2 3">
    <name type="scientific">Drosophila willistoni</name>
    <name type="common">Fruit fly</name>
    <dbReference type="NCBI Taxonomy" id="7260"/>
    <lineage>
        <taxon>Eukaryota</taxon>
        <taxon>Metazoa</taxon>
        <taxon>Ecdysozoa</taxon>
        <taxon>Arthropoda</taxon>
        <taxon>Hexapoda</taxon>
        <taxon>Insecta</taxon>
        <taxon>Pterygota</taxon>
        <taxon>Neoptera</taxon>
        <taxon>Endopterygota</taxon>
        <taxon>Diptera</taxon>
        <taxon>Brachycera</taxon>
        <taxon>Muscomorpha</taxon>
        <taxon>Ephydroidea</taxon>
        <taxon>Drosophilidae</taxon>
        <taxon>Drosophila</taxon>
        <taxon>Sophophora</taxon>
    </lineage>
</organism>
<feature type="region of interest" description="Disordered" evidence="1">
    <location>
        <begin position="341"/>
        <end position="448"/>
    </location>
</feature>
<dbReference type="GO" id="GO:0007476">
    <property type="term" value="P:imaginal disc-derived wing morphogenesis"/>
    <property type="evidence" value="ECO:0007669"/>
    <property type="project" value="EnsemblMetazoa"/>
</dbReference>
<feature type="region of interest" description="Disordered" evidence="1">
    <location>
        <begin position="20"/>
        <end position="329"/>
    </location>
</feature>
<sequence>MLEKEIQSDRLDDSTRYLRYSAGSSSLSSNYTPHRDRISNLRYSASPMSSKSTTTSPSPSQSVSVSASASAPGSTGAAANGESKSQSPSELVKTNTNGSVSSRSTSKSKLSPPKAIRLNSSRQSSVENLANKPPAAPSKAESPTKTVNSSTSSNSVVKWPNKDFRKSSLNVGPTDRPRKSRTPSSGAESEDVANGGQLERSPSAGSESSLTSATASGSGSGTGTGSPSAGSNKKVSTKPPNRQLKAHKSCAPTPNAIDTASSTANTASSSASESEQRGKTTKKQSKKKTTTRTGDAAGQLINQNSHSGQHTHTDSRSVENSLPASQSRLQKLSSVSNFFATRQQDANSEPIFLESSDSSGEVETLGGPTISLMTDIQTNETRTTPSSETTTTTTNPSLKSITNNTLSSTTRCPRETTSTQDTQATESQGQTTYTSEQDPDQEEPSWWQDTSLQINTASALDYNNRGDMPYRLRHIDSGEDHAWWLRPDEEDDTLAEETLNQLDDEPEPSTEGNGKLIAMA</sequence>
<feature type="compositionally biased region" description="Low complexity" evidence="1">
    <location>
        <begin position="99"/>
        <end position="114"/>
    </location>
</feature>
<feature type="compositionally biased region" description="Low complexity" evidence="1">
    <location>
        <begin position="201"/>
        <end position="217"/>
    </location>
</feature>
<feature type="compositionally biased region" description="Low complexity" evidence="1">
    <location>
        <begin position="44"/>
        <end position="79"/>
    </location>
</feature>
<dbReference type="GO" id="GO:1900026">
    <property type="term" value="P:positive regulation of substrate adhesion-dependent cell spreading"/>
    <property type="evidence" value="ECO:0007669"/>
    <property type="project" value="EnsemblMetazoa"/>
</dbReference>
<dbReference type="GO" id="GO:0010623">
    <property type="term" value="P:programmed cell death involved in cell development"/>
    <property type="evidence" value="ECO:0007669"/>
    <property type="project" value="EnsemblMetazoa"/>
</dbReference>
<dbReference type="GO" id="GO:0030335">
    <property type="term" value="P:positive regulation of cell migration"/>
    <property type="evidence" value="ECO:0007669"/>
    <property type="project" value="EnsemblMetazoa"/>
</dbReference>
<feature type="compositionally biased region" description="Polar residues" evidence="1">
    <location>
        <begin position="82"/>
        <end position="98"/>
    </location>
</feature>
<feature type="compositionally biased region" description="Basic residues" evidence="1">
    <location>
        <begin position="279"/>
        <end position="290"/>
    </location>
</feature>
<feature type="compositionally biased region" description="Polar residues" evidence="1">
    <location>
        <begin position="397"/>
        <end position="436"/>
    </location>
</feature>
<dbReference type="Proteomes" id="UP000007798">
    <property type="component" value="Unassembled WGS sequence"/>
</dbReference>
<dbReference type="GO" id="GO:0046716">
    <property type="term" value="P:muscle cell cellular homeostasis"/>
    <property type="evidence" value="ECO:0007669"/>
    <property type="project" value="EnsemblMetazoa"/>
</dbReference>
<feature type="region of interest" description="Disordered" evidence="1">
    <location>
        <begin position="498"/>
        <end position="520"/>
    </location>
</feature>
<dbReference type="GO" id="GO:0035070">
    <property type="term" value="P:salivary gland histolysis"/>
    <property type="evidence" value="ECO:0007669"/>
    <property type="project" value="EnsemblMetazoa"/>
</dbReference>
<feature type="compositionally biased region" description="Low complexity" evidence="1">
    <location>
        <begin position="130"/>
        <end position="158"/>
    </location>
</feature>
<dbReference type="GO" id="GO:0003012">
    <property type="term" value="P:muscle system process"/>
    <property type="evidence" value="ECO:0007669"/>
    <property type="project" value="EnsemblMetazoa"/>
</dbReference>
<proteinExistence type="predicted"/>
<dbReference type="GO" id="GO:0044319">
    <property type="term" value="P:wound healing, spreading of cells"/>
    <property type="evidence" value="ECO:0007669"/>
    <property type="project" value="EnsemblMetazoa"/>
</dbReference>
<dbReference type="GO" id="GO:0048471">
    <property type="term" value="C:perinuclear region of cytoplasm"/>
    <property type="evidence" value="ECO:0007669"/>
    <property type="project" value="EnsemblMetazoa"/>
</dbReference>
<dbReference type="EMBL" id="CH963847">
    <property type="protein sequence ID" value="KRF97730.1"/>
    <property type="molecule type" value="Genomic_DNA"/>
</dbReference>
<evidence type="ECO:0000313" key="3">
    <source>
        <dbReference type="Proteomes" id="UP000007798"/>
    </source>
</evidence>
<accession>A0A0Q9X1B9</accession>
<dbReference type="GO" id="GO:0005634">
    <property type="term" value="C:nucleus"/>
    <property type="evidence" value="ECO:0007669"/>
    <property type="project" value="EnsemblMetazoa"/>
</dbReference>
<dbReference type="GO" id="GO:0051496">
    <property type="term" value="P:positive regulation of stress fiber assembly"/>
    <property type="evidence" value="ECO:0007669"/>
    <property type="project" value="EnsemblMetazoa"/>
</dbReference>
<dbReference type="InParanoid" id="A0A0Q9X1B9"/>
<protein>
    <submittedName>
        <fullName evidence="2">Uncharacterized protein</fullName>
    </submittedName>
</protein>
<reference evidence="2 3" key="1">
    <citation type="journal article" date="2007" name="Nature">
        <title>Evolution of genes and genomes on the Drosophila phylogeny.</title>
        <authorList>
            <consortium name="Drosophila 12 Genomes Consortium"/>
            <person name="Clark A.G."/>
            <person name="Eisen M.B."/>
            <person name="Smith D.R."/>
            <person name="Bergman C.M."/>
            <person name="Oliver B."/>
            <person name="Markow T.A."/>
            <person name="Kaufman T.C."/>
            <person name="Kellis M."/>
            <person name="Gelbart W."/>
            <person name="Iyer V.N."/>
            <person name="Pollard D.A."/>
            <person name="Sackton T.B."/>
            <person name="Larracuente A.M."/>
            <person name="Singh N.D."/>
            <person name="Abad J.P."/>
            <person name="Abt D.N."/>
            <person name="Adryan B."/>
            <person name="Aguade M."/>
            <person name="Akashi H."/>
            <person name="Anderson W.W."/>
            <person name="Aquadro C.F."/>
            <person name="Ardell D.H."/>
            <person name="Arguello R."/>
            <person name="Artieri C.G."/>
            <person name="Barbash D.A."/>
            <person name="Barker D."/>
            <person name="Barsanti P."/>
            <person name="Batterham P."/>
            <person name="Batzoglou S."/>
            <person name="Begun D."/>
            <person name="Bhutkar A."/>
            <person name="Blanco E."/>
            <person name="Bosak S.A."/>
            <person name="Bradley R.K."/>
            <person name="Brand A.D."/>
            <person name="Brent M.R."/>
            <person name="Brooks A.N."/>
            <person name="Brown R.H."/>
            <person name="Butlin R.K."/>
            <person name="Caggese C."/>
            <person name="Calvi B.R."/>
            <person name="Bernardo de Carvalho A."/>
            <person name="Caspi A."/>
            <person name="Castrezana S."/>
            <person name="Celniker S.E."/>
            <person name="Chang J.L."/>
            <person name="Chapple C."/>
            <person name="Chatterji S."/>
            <person name="Chinwalla A."/>
            <person name="Civetta A."/>
            <person name="Clifton S.W."/>
            <person name="Comeron J.M."/>
            <person name="Costello J.C."/>
            <person name="Coyne J.A."/>
            <person name="Daub J."/>
            <person name="David R.G."/>
            <person name="Delcher A.L."/>
            <person name="Delehaunty K."/>
            <person name="Do C.B."/>
            <person name="Ebling H."/>
            <person name="Edwards K."/>
            <person name="Eickbush T."/>
            <person name="Evans J.D."/>
            <person name="Filipski A."/>
            <person name="Findeiss S."/>
            <person name="Freyhult E."/>
            <person name="Fulton L."/>
            <person name="Fulton R."/>
            <person name="Garcia A.C."/>
            <person name="Gardiner A."/>
            <person name="Garfield D.A."/>
            <person name="Garvin B.E."/>
            <person name="Gibson G."/>
            <person name="Gilbert D."/>
            <person name="Gnerre S."/>
            <person name="Godfrey J."/>
            <person name="Good R."/>
            <person name="Gotea V."/>
            <person name="Gravely B."/>
            <person name="Greenberg A.J."/>
            <person name="Griffiths-Jones S."/>
            <person name="Gross S."/>
            <person name="Guigo R."/>
            <person name="Gustafson E.A."/>
            <person name="Haerty W."/>
            <person name="Hahn M.W."/>
            <person name="Halligan D.L."/>
            <person name="Halpern A.L."/>
            <person name="Halter G.M."/>
            <person name="Han M.V."/>
            <person name="Heger A."/>
            <person name="Hillier L."/>
            <person name="Hinrichs A.S."/>
            <person name="Holmes I."/>
            <person name="Hoskins R.A."/>
            <person name="Hubisz M.J."/>
            <person name="Hultmark D."/>
            <person name="Huntley M.A."/>
            <person name="Jaffe D.B."/>
            <person name="Jagadeeshan S."/>
            <person name="Jeck W.R."/>
            <person name="Johnson J."/>
            <person name="Jones C.D."/>
            <person name="Jordan W.C."/>
            <person name="Karpen G.H."/>
            <person name="Kataoka E."/>
            <person name="Keightley P.D."/>
            <person name="Kheradpour P."/>
            <person name="Kirkness E.F."/>
            <person name="Koerich L.B."/>
            <person name="Kristiansen K."/>
            <person name="Kudrna D."/>
            <person name="Kulathinal R.J."/>
            <person name="Kumar S."/>
            <person name="Kwok R."/>
            <person name="Lander E."/>
            <person name="Langley C.H."/>
            <person name="Lapoint R."/>
            <person name="Lazzaro B.P."/>
            <person name="Lee S.J."/>
            <person name="Levesque L."/>
            <person name="Li R."/>
            <person name="Lin C.F."/>
            <person name="Lin M.F."/>
            <person name="Lindblad-Toh K."/>
            <person name="Llopart A."/>
            <person name="Long M."/>
            <person name="Low L."/>
            <person name="Lozovsky E."/>
            <person name="Lu J."/>
            <person name="Luo M."/>
            <person name="Machado C.A."/>
            <person name="Makalowski W."/>
            <person name="Marzo M."/>
            <person name="Matsuda M."/>
            <person name="Matzkin L."/>
            <person name="McAllister B."/>
            <person name="McBride C.S."/>
            <person name="McKernan B."/>
            <person name="McKernan K."/>
            <person name="Mendez-Lago M."/>
            <person name="Minx P."/>
            <person name="Mollenhauer M.U."/>
            <person name="Montooth K."/>
            <person name="Mount S.M."/>
            <person name="Mu X."/>
            <person name="Myers E."/>
            <person name="Negre B."/>
            <person name="Newfeld S."/>
            <person name="Nielsen R."/>
            <person name="Noor M.A."/>
            <person name="O'Grady P."/>
            <person name="Pachter L."/>
            <person name="Papaceit M."/>
            <person name="Parisi M.J."/>
            <person name="Parisi M."/>
            <person name="Parts L."/>
            <person name="Pedersen J.S."/>
            <person name="Pesole G."/>
            <person name="Phillippy A.M."/>
            <person name="Ponting C.P."/>
            <person name="Pop M."/>
            <person name="Porcelli D."/>
            <person name="Powell J.R."/>
            <person name="Prohaska S."/>
            <person name="Pruitt K."/>
            <person name="Puig M."/>
            <person name="Quesneville H."/>
            <person name="Ram K.R."/>
            <person name="Rand D."/>
            <person name="Rasmussen M.D."/>
            <person name="Reed L.K."/>
            <person name="Reenan R."/>
            <person name="Reily A."/>
            <person name="Remington K.A."/>
            <person name="Rieger T.T."/>
            <person name="Ritchie M.G."/>
            <person name="Robin C."/>
            <person name="Rogers Y.H."/>
            <person name="Rohde C."/>
            <person name="Rozas J."/>
            <person name="Rubenfield M.J."/>
            <person name="Ruiz A."/>
            <person name="Russo S."/>
            <person name="Salzberg S.L."/>
            <person name="Sanchez-Gracia A."/>
            <person name="Saranga D.J."/>
            <person name="Sato H."/>
            <person name="Schaeffer S.W."/>
            <person name="Schatz M.C."/>
            <person name="Schlenke T."/>
            <person name="Schwartz R."/>
            <person name="Segarra C."/>
            <person name="Singh R.S."/>
            <person name="Sirot L."/>
            <person name="Sirota M."/>
            <person name="Sisneros N.B."/>
            <person name="Smith C.D."/>
            <person name="Smith T.F."/>
            <person name="Spieth J."/>
            <person name="Stage D.E."/>
            <person name="Stark A."/>
            <person name="Stephan W."/>
            <person name="Strausberg R.L."/>
            <person name="Strempel S."/>
            <person name="Sturgill D."/>
            <person name="Sutton G."/>
            <person name="Sutton G.G."/>
            <person name="Tao W."/>
            <person name="Teichmann S."/>
            <person name="Tobari Y.N."/>
            <person name="Tomimura Y."/>
            <person name="Tsolas J.M."/>
            <person name="Valente V.L."/>
            <person name="Venter E."/>
            <person name="Venter J.C."/>
            <person name="Vicario S."/>
            <person name="Vieira F.G."/>
            <person name="Vilella A.J."/>
            <person name="Villasante A."/>
            <person name="Walenz B."/>
            <person name="Wang J."/>
            <person name="Wasserman M."/>
            <person name="Watts T."/>
            <person name="Wilson D."/>
            <person name="Wilson R.K."/>
            <person name="Wing R.A."/>
            <person name="Wolfner M.F."/>
            <person name="Wong A."/>
            <person name="Wong G.K."/>
            <person name="Wu C.I."/>
            <person name="Wu G."/>
            <person name="Yamamoto D."/>
            <person name="Yang H.P."/>
            <person name="Yang S.P."/>
            <person name="Yorke J.A."/>
            <person name="Yoshida K."/>
            <person name="Zdobnov E."/>
            <person name="Zhang P."/>
            <person name="Zhang Y."/>
            <person name="Zimin A.V."/>
            <person name="Baldwin J."/>
            <person name="Abdouelleil A."/>
            <person name="Abdulkadir J."/>
            <person name="Abebe A."/>
            <person name="Abera B."/>
            <person name="Abreu J."/>
            <person name="Acer S.C."/>
            <person name="Aftuck L."/>
            <person name="Alexander A."/>
            <person name="An P."/>
            <person name="Anderson E."/>
            <person name="Anderson S."/>
            <person name="Arachi H."/>
            <person name="Azer M."/>
            <person name="Bachantsang P."/>
            <person name="Barry A."/>
            <person name="Bayul T."/>
            <person name="Berlin A."/>
            <person name="Bessette D."/>
            <person name="Bloom T."/>
            <person name="Blye J."/>
            <person name="Boguslavskiy L."/>
            <person name="Bonnet C."/>
            <person name="Boukhgalter B."/>
            <person name="Bourzgui I."/>
            <person name="Brown A."/>
            <person name="Cahill P."/>
            <person name="Channer S."/>
            <person name="Cheshatsang Y."/>
            <person name="Chuda L."/>
            <person name="Citroen M."/>
            <person name="Collymore A."/>
            <person name="Cooke P."/>
            <person name="Costello M."/>
            <person name="D'Aco K."/>
            <person name="Daza R."/>
            <person name="De Haan G."/>
            <person name="DeGray S."/>
            <person name="DeMaso C."/>
            <person name="Dhargay N."/>
            <person name="Dooley K."/>
            <person name="Dooley E."/>
            <person name="Doricent M."/>
            <person name="Dorje P."/>
            <person name="Dorjee K."/>
            <person name="Dupes A."/>
            <person name="Elong R."/>
            <person name="Falk J."/>
            <person name="Farina A."/>
            <person name="Faro S."/>
            <person name="Ferguson D."/>
            <person name="Fisher S."/>
            <person name="Foley C.D."/>
            <person name="Franke A."/>
            <person name="Friedrich D."/>
            <person name="Gadbois L."/>
            <person name="Gearin G."/>
            <person name="Gearin C.R."/>
            <person name="Giannoukos G."/>
            <person name="Goode T."/>
            <person name="Graham J."/>
            <person name="Grandbois E."/>
            <person name="Grewal S."/>
            <person name="Gyaltsen K."/>
            <person name="Hafez N."/>
            <person name="Hagos B."/>
            <person name="Hall J."/>
            <person name="Henson C."/>
            <person name="Hollinger A."/>
            <person name="Honan T."/>
            <person name="Huard M.D."/>
            <person name="Hughes L."/>
            <person name="Hurhula B."/>
            <person name="Husby M.E."/>
            <person name="Kamat A."/>
            <person name="Kanga B."/>
            <person name="Kashin S."/>
            <person name="Khazanovich D."/>
            <person name="Kisner P."/>
            <person name="Lance K."/>
            <person name="Lara M."/>
            <person name="Lee W."/>
            <person name="Lennon N."/>
            <person name="Letendre F."/>
            <person name="LeVine R."/>
            <person name="Lipovsky A."/>
            <person name="Liu X."/>
            <person name="Liu J."/>
            <person name="Liu S."/>
            <person name="Lokyitsang T."/>
            <person name="Lokyitsang Y."/>
            <person name="Lubonja R."/>
            <person name="Lui A."/>
            <person name="MacDonald P."/>
            <person name="Magnisalis V."/>
            <person name="Maru K."/>
            <person name="Matthews C."/>
            <person name="McCusker W."/>
            <person name="McDonough S."/>
            <person name="Mehta T."/>
            <person name="Meldrim J."/>
            <person name="Meneus L."/>
            <person name="Mihai O."/>
            <person name="Mihalev A."/>
            <person name="Mihova T."/>
            <person name="Mittelman R."/>
            <person name="Mlenga V."/>
            <person name="Montmayeur A."/>
            <person name="Mulrain L."/>
            <person name="Navidi A."/>
            <person name="Naylor J."/>
            <person name="Negash T."/>
            <person name="Nguyen T."/>
            <person name="Nguyen N."/>
            <person name="Nicol R."/>
            <person name="Norbu C."/>
            <person name="Norbu N."/>
            <person name="Novod N."/>
            <person name="O'Neill B."/>
            <person name="Osman S."/>
            <person name="Markiewicz E."/>
            <person name="Oyono O.L."/>
            <person name="Patti C."/>
            <person name="Phunkhang P."/>
            <person name="Pierre F."/>
            <person name="Priest M."/>
            <person name="Raghuraman S."/>
            <person name="Rege F."/>
            <person name="Reyes R."/>
            <person name="Rise C."/>
            <person name="Rogov P."/>
            <person name="Ross K."/>
            <person name="Ryan E."/>
            <person name="Settipalli S."/>
            <person name="Shea T."/>
            <person name="Sherpa N."/>
            <person name="Shi L."/>
            <person name="Shih D."/>
            <person name="Sparrow T."/>
            <person name="Spaulding J."/>
            <person name="Stalker J."/>
            <person name="Stange-Thomann N."/>
            <person name="Stavropoulos S."/>
            <person name="Stone C."/>
            <person name="Strader C."/>
            <person name="Tesfaye S."/>
            <person name="Thomson T."/>
            <person name="Thoulutsang Y."/>
            <person name="Thoulutsang D."/>
            <person name="Topham K."/>
            <person name="Topping I."/>
            <person name="Tsamla T."/>
            <person name="Vassiliev H."/>
            <person name="Vo A."/>
            <person name="Wangchuk T."/>
            <person name="Wangdi T."/>
            <person name="Weiand M."/>
            <person name="Wilkinson J."/>
            <person name="Wilson A."/>
            <person name="Yadav S."/>
            <person name="Young G."/>
            <person name="Yu Q."/>
            <person name="Zembek L."/>
            <person name="Zhong D."/>
            <person name="Zimmer A."/>
            <person name="Zwirko Z."/>
            <person name="Jaffe D.B."/>
            <person name="Alvarez P."/>
            <person name="Brockman W."/>
            <person name="Butler J."/>
            <person name="Chin C."/>
            <person name="Gnerre S."/>
            <person name="Grabherr M."/>
            <person name="Kleber M."/>
            <person name="Mauceli E."/>
            <person name="MacCallum I."/>
        </authorList>
    </citation>
    <scope>NUCLEOTIDE SEQUENCE [LARGE SCALE GENOMIC DNA]</scope>
    <source>
        <strain evidence="3">Tucson 14030-0811.24</strain>
    </source>
</reference>
<name>A0A0Q9X1B9_DROWI</name>
<evidence type="ECO:0000313" key="2">
    <source>
        <dbReference type="EMBL" id="KRF97730.1"/>
    </source>
</evidence>
<feature type="compositionally biased region" description="Low complexity" evidence="1">
    <location>
        <begin position="378"/>
        <end position="396"/>
    </location>
</feature>
<keyword evidence="3" id="KW-1185">Reference proteome</keyword>
<evidence type="ECO:0000256" key="1">
    <source>
        <dbReference type="SAM" id="MobiDB-lite"/>
    </source>
</evidence>
<feature type="compositionally biased region" description="Low complexity" evidence="1">
    <location>
        <begin position="259"/>
        <end position="273"/>
    </location>
</feature>
<dbReference type="OrthoDB" id="9806920at2759"/>
<feature type="compositionally biased region" description="Polar residues" evidence="1">
    <location>
        <begin position="300"/>
        <end position="310"/>
    </location>
</feature>
<feature type="compositionally biased region" description="Polar residues" evidence="1">
    <location>
        <begin position="118"/>
        <end position="128"/>
    </location>
</feature>
<feature type="compositionally biased region" description="Polar residues" evidence="1">
    <location>
        <begin position="318"/>
        <end position="329"/>
    </location>
</feature>
<gene>
    <name evidence="2" type="primary">Dwil\GK26907</name>
    <name evidence="2" type="ORF">Dwil_GK26907</name>
</gene>
<dbReference type="GO" id="GO:0060439">
    <property type="term" value="P:trachea morphogenesis"/>
    <property type="evidence" value="ECO:0007669"/>
    <property type="project" value="EnsemblMetazoa"/>
</dbReference>